<accession>A0A9P0FF99</accession>
<dbReference type="GO" id="GO:0051082">
    <property type="term" value="F:unfolded protein binding"/>
    <property type="evidence" value="ECO:0007669"/>
    <property type="project" value="TreeGrafter"/>
</dbReference>
<dbReference type="SUPFAM" id="SSF56399">
    <property type="entry name" value="ADP-ribosylation"/>
    <property type="match status" value="1"/>
</dbReference>
<dbReference type="EMBL" id="OV121134">
    <property type="protein sequence ID" value="CAH0554026.1"/>
    <property type="molecule type" value="Genomic_DNA"/>
</dbReference>
<evidence type="ECO:0000313" key="10">
    <source>
        <dbReference type="Proteomes" id="UP001154078"/>
    </source>
</evidence>
<reference evidence="9" key="1">
    <citation type="submission" date="2021-12" db="EMBL/GenBank/DDBJ databases">
        <authorList>
            <person name="King R."/>
        </authorList>
    </citation>
    <scope>NUCLEOTIDE SEQUENCE</scope>
</reference>
<keyword evidence="4" id="KW-0809">Transit peptide</keyword>
<organism evidence="9 10">
    <name type="scientific">Brassicogethes aeneus</name>
    <name type="common">Rape pollen beetle</name>
    <name type="synonym">Meligethes aeneus</name>
    <dbReference type="NCBI Taxonomy" id="1431903"/>
    <lineage>
        <taxon>Eukaryota</taxon>
        <taxon>Metazoa</taxon>
        <taxon>Ecdysozoa</taxon>
        <taxon>Arthropoda</taxon>
        <taxon>Hexapoda</taxon>
        <taxon>Insecta</taxon>
        <taxon>Pterygota</taxon>
        <taxon>Neoptera</taxon>
        <taxon>Endopterygota</taxon>
        <taxon>Coleoptera</taxon>
        <taxon>Polyphaga</taxon>
        <taxon>Cucujiformia</taxon>
        <taxon>Nitidulidae</taxon>
        <taxon>Meligethinae</taxon>
        <taxon>Brassicogethes</taxon>
    </lineage>
</organism>
<name>A0A9P0FF99_BRAAE</name>
<keyword evidence="6" id="KW-0496">Mitochondrion</keyword>
<protein>
    <submittedName>
        <fullName evidence="9">Uncharacterized protein</fullName>
    </submittedName>
</protein>
<evidence type="ECO:0000256" key="4">
    <source>
        <dbReference type="ARBA" id="ARBA00022946"/>
    </source>
</evidence>
<evidence type="ECO:0000256" key="7">
    <source>
        <dbReference type="ARBA" id="ARBA00023136"/>
    </source>
</evidence>
<dbReference type="InterPro" id="IPR018625">
    <property type="entry name" value="Pet100"/>
</dbReference>
<keyword evidence="7" id="KW-0472">Membrane</keyword>
<keyword evidence="5" id="KW-1133">Transmembrane helix</keyword>
<dbReference type="Pfam" id="PF09803">
    <property type="entry name" value="Pet100"/>
    <property type="match status" value="1"/>
</dbReference>
<keyword evidence="10" id="KW-1185">Reference proteome</keyword>
<comment type="subcellular location">
    <subcellularLocation>
        <location evidence="1">Membrane</location>
        <topology evidence="1">Single-pass membrane protein</topology>
    </subcellularLocation>
    <subcellularLocation>
        <location evidence="2">Mitochondrion membrane</location>
    </subcellularLocation>
</comment>
<evidence type="ECO:0000256" key="8">
    <source>
        <dbReference type="ARBA" id="ARBA00038077"/>
    </source>
</evidence>
<dbReference type="PANTHER" id="PTHR33968:SF1">
    <property type="entry name" value="PROTEIN PET100 HOMOLOG, MITOCHONDRIAL"/>
    <property type="match status" value="1"/>
</dbReference>
<comment type="similarity">
    <text evidence="8">Belongs to the PET100 family.</text>
</comment>
<dbReference type="OrthoDB" id="18175at2759"/>
<dbReference type="Gene3D" id="3.90.228.10">
    <property type="match status" value="1"/>
</dbReference>
<evidence type="ECO:0000256" key="5">
    <source>
        <dbReference type="ARBA" id="ARBA00022989"/>
    </source>
</evidence>
<evidence type="ECO:0000313" key="9">
    <source>
        <dbReference type="EMBL" id="CAH0554026.1"/>
    </source>
</evidence>
<proteinExistence type="inferred from homology"/>
<evidence type="ECO:0000256" key="1">
    <source>
        <dbReference type="ARBA" id="ARBA00004167"/>
    </source>
</evidence>
<dbReference type="AlphaFoldDB" id="A0A9P0FF99"/>
<evidence type="ECO:0000256" key="2">
    <source>
        <dbReference type="ARBA" id="ARBA00004325"/>
    </source>
</evidence>
<evidence type="ECO:0000256" key="3">
    <source>
        <dbReference type="ARBA" id="ARBA00022692"/>
    </source>
</evidence>
<dbReference type="PANTHER" id="PTHR33968">
    <property type="entry name" value="PROTEIN PET100 HOMOLOG, MITOCHONDRIAL"/>
    <property type="match status" value="1"/>
</dbReference>
<keyword evidence="3" id="KW-0812">Transmembrane</keyword>
<dbReference type="GO" id="GO:0005743">
    <property type="term" value="C:mitochondrial inner membrane"/>
    <property type="evidence" value="ECO:0007669"/>
    <property type="project" value="TreeGrafter"/>
</dbReference>
<dbReference type="Proteomes" id="UP001154078">
    <property type="component" value="Chromosome 3"/>
</dbReference>
<evidence type="ECO:0000256" key="6">
    <source>
        <dbReference type="ARBA" id="ARBA00023128"/>
    </source>
</evidence>
<dbReference type="GO" id="GO:0033617">
    <property type="term" value="P:mitochondrial respiratory chain complex IV assembly"/>
    <property type="evidence" value="ECO:0007669"/>
    <property type="project" value="InterPro"/>
</dbReference>
<gene>
    <name evidence="9" type="ORF">MELIAE_LOCUS5889</name>
</gene>
<sequence length="330" mass="39058">MDNQPTTESVLEEISIKSVTEPKAIIKNETFLKEILQLAPEFNSWKHQTFNEPFHLVLDNCPNVQDSYAQTNYSLKGKFYASKYVIRVENPFLLAQYYLKKIQVQERNGMVEEKEYFHGTPGYNLVPICTNNFNWRKVTHGKFGKGVSFSPRSDYAKHSTQETLLEDMPVLQDFFEEYSIDCSMYLNSMFYAKVLQGKCQTADKYTINPVKSFDTTTNGKDTVFVKYEDFEFFPEYIVLMEEAKRYNIIDYDKKMGGWKLEIAKMAMYVTFPVCLFHYFNQPEYFEEWVVKTKREIYPPESLNKKTEYEQAVRKLREKQDRESVELMEKS</sequence>